<protein>
    <recommendedName>
        <fullName evidence="6">BHLH domain-containing protein</fullName>
    </recommendedName>
</protein>
<proteinExistence type="predicted"/>
<dbReference type="EMBL" id="OY731400">
    <property type="protein sequence ID" value="CAJ1936490.1"/>
    <property type="molecule type" value="Genomic_DNA"/>
</dbReference>
<feature type="coiled-coil region" evidence="5">
    <location>
        <begin position="61"/>
        <end position="88"/>
    </location>
</feature>
<name>A0AA86RZY0_9FABA</name>
<keyword evidence="4" id="KW-0539">Nucleus</keyword>
<feature type="domain" description="BHLH" evidence="6">
    <location>
        <begin position="19"/>
        <end position="71"/>
    </location>
</feature>
<reference evidence="7" key="1">
    <citation type="submission" date="2023-10" db="EMBL/GenBank/DDBJ databases">
        <authorList>
            <person name="Domelevo Entfellner J.-B."/>
        </authorList>
    </citation>
    <scope>NUCLEOTIDE SEQUENCE</scope>
</reference>
<evidence type="ECO:0000313" key="7">
    <source>
        <dbReference type="EMBL" id="CAJ1936490.1"/>
    </source>
</evidence>
<evidence type="ECO:0000256" key="4">
    <source>
        <dbReference type="ARBA" id="ARBA00023242"/>
    </source>
</evidence>
<evidence type="ECO:0000256" key="2">
    <source>
        <dbReference type="ARBA" id="ARBA00023015"/>
    </source>
</evidence>
<dbReference type="GO" id="GO:0090575">
    <property type="term" value="C:RNA polymerase II transcription regulator complex"/>
    <property type="evidence" value="ECO:0007669"/>
    <property type="project" value="TreeGrafter"/>
</dbReference>
<evidence type="ECO:0000256" key="3">
    <source>
        <dbReference type="ARBA" id="ARBA00023163"/>
    </source>
</evidence>
<dbReference type="Gene3D" id="4.10.280.10">
    <property type="entry name" value="Helix-loop-helix DNA-binding domain"/>
    <property type="match status" value="1"/>
</dbReference>
<gene>
    <name evidence="7" type="ORF">AYBTSS11_LOCUS7508</name>
</gene>
<dbReference type="Pfam" id="PF00010">
    <property type="entry name" value="HLH"/>
    <property type="match status" value="1"/>
</dbReference>
<dbReference type="AlphaFoldDB" id="A0AA86RZY0"/>
<dbReference type="PANTHER" id="PTHR13935">
    <property type="entry name" value="ACHAETE-SCUTE TRANSCRIPTION FACTOR-RELATED"/>
    <property type="match status" value="1"/>
</dbReference>
<keyword evidence="8" id="KW-1185">Reference proteome</keyword>
<keyword evidence="2" id="KW-0805">Transcription regulation</keyword>
<sequence>MVELLHSWGILFMENNPSSSRNDRKFVERTRRNQMKDLFSNLNSVMPHQSSREGIPRSDQIGEATNYIKNLQIKLEKMKEKRHNLTDIERSKNGSMNMGFCPEFKIQQMGSVLEVVLVTGLDCQFMFNETIRIIQEEGSDIVNASYTVVENAVFHTIHCQVDESANEALRISEKLKNYGNGWLDNSEWKRIIYVLNRYEPVKAGLQLYCTFDSKTTTLG</sequence>
<evidence type="ECO:0000259" key="6">
    <source>
        <dbReference type="PROSITE" id="PS50888"/>
    </source>
</evidence>
<dbReference type="InterPro" id="IPR036638">
    <property type="entry name" value="HLH_DNA-bd_sf"/>
</dbReference>
<accession>A0AA86RZY0</accession>
<dbReference type="Gramene" id="rna-AYBTSS11_LOCUS7508">
    <property type="protein sequence ID" value="CAJ1936490.1"/>
    <property type="gene ID" value="gene-AYBTSS11_LOCUS7508"/>
</dbReference>
<dbReference type="GO" id="GO:0000977">
    <property type="term" value="F:RNA polymerase II transcription regulatory region sequence-specific DNA binding"/>
    <property type="evidence" value="ECO:0007669"/>
    <property type="project" value="TreeGrafter"/>
</dbReference>
<dbReference type="GO" id="GO:0046983">
    <property type="term" value="F:protein dimerization activity"/>
    <property type="evidence" value="ECO:0007669"/>
    <property type="project" value="InterPro"/>
</dbReference>
<evidence type="ECO:0000256" key="1">
    <source>
        <dbReference type="ARBA" id="ARBA00004123"/>
    </source>
</evidence>
<dbReference type="InterPro" id="IPR015660">
    <property type="entry name" value="MASH1/Ascl1a-like"/>
</dbReference>
<organism evidence="7 8">
    <name type="scientific">Sphenostylis stenocarpa</name>
    <dbReference type="NCBI Taxonomy" id="92480"/>
    <lineage>
        <taxon>Eukaryota</taxon>
        <taxon>Viridiplantae</taxon>
        <taxon>Streptophyta</taxon>
        <taxon>Embryophyta</taxon>
        <taxon>Tracheophyta</taxon>
        <taxon>Spermatophyta</taxon>
        <taxon>Magnoliopsida</taxon>
        <taxon>eudicotyledons</taxon>
        <taxon>Gunneridae</taxon>
        <taxon>Pentapetalae</taxon>
        <taxon>rosids</taxon>
        <taxon>fabids</taxon>
        <taxon>Fabales</taxon>
        <taxon>Fabaceae</taxon>
        <taxon>Papilionoideae</taxon>
        <taxon>50 kb inversion clade</taxon>
        <taxon>NPAAA clade</taxon>
        <taxon>indigoferoid/millettioid clade</taxon>
        <taxon>Phaseoleae</taxon>
        <taxon>Sphenostylis</taxon>
    </lineage>
</organism>
<evidence type="ECO:0000256" key="5">
    <source>
        <dbReference type="SAM" id="Coils"/>
    </source>
</evidence>
<keyword evidence="5" id="KW-0175">Coiled coil</keyword>
<evidence type="ECO:0000313" key="8">
    <source>
        <dbReference type="Proteomes" id="UP001189624"/>
    </source>
</evidence>
<dbReference type="Proteomes" id="UP001189624">
    <property type="component" value="Chromosome 3"/>
</dbReference>
<dbReference type="PROSITE" id="PS50888">
    <property type="entry name" value="BHLH"/>
    <property type="match status" value="1"/>
</dbReference>
<comment type="subcellular location">
    <subcellularLocation>
        <location evidence="1">Nucleus</location>
    </subcellularLocation>
</comment>
<dbReference type="GO" id="GO:0000981">
    <property type="term" value="F:DNA-binding transcription factor activity, RNA polymerase II-specific"/>
    <property type="evidence" value="ECO:0007669"/>
    <property type="project" value="TreeGrafter"/>
</dbReference>
<dbReference type="PANTHER" id="PTHR13935:SF90">
    <property type="entry name" value="TRANSCRIPTION FACTOR BHLH162"/>
    <property type="match status" value="1"/>
</dbReference>
<dbReference type="InterPro" id="IPR011598">
    <property type="entry name" value="bHLH_dom"/>
</dbReference>
<keyword evidence="3" id="KW-0804">Transcription</keyword>
<dbReference type="SUPFAM" id="SSF47459">
    <property type="entry name" value="HLH, helix-loop-helix DNA-binding domain"/>
    <property type="match status" value="1"/>
</dbReference>